<gene>
    <name evidence="2" type="ORF">ACFQQG_08005</name>
</gene>
<keyword evidence="3" id="KW-1185">Reference proteome</keyword>
<proteinExistence type="predicted"/>
<evidence type="ECO:0000313" key="3">
    <source>
        <dbReference type="Proteomes" id="UP001596445"/>
    </source>
</evidence>
<dbReference type="Proteomes" id="UP001596445">
    <property type="component" value="Unassembled WGS sequence"/>
</dbReference>
<keyword evidence="1" id="KW-1133">Transmembrane helix</keyword>
<dbReference type="AlphaFoldDB" id="A0ABD5W119"/>
<keyword evidence="1" id="KW-0812">Transmembrane</keyword>
<protein>
    <submittedName>
        <fullName evidence="2">Uncharacterized protein</fullName>
    </submittedName>
</protein>
<feature type="transmembrane region" description="Helical" evidence="1">
    <location>
        <begin position="47"/>
        <end position="68"/>
    </location>
</feature>
<feature type="transmembrane region" description="Helical" evidence="1">
    <location>
        <begin position="7"/>
        <end position="32"/>
    </location>
</feature>
<dbReference type="EMBL" id="JBHSZI010000001">
    <property type="protein sequence ID" value="MFC7058129.1"/>
    <property type="molecule type" value="Genomic_DNA"/>
</dbReference>
<evidence type="ECO:0000256" key="1">
    <source>
        <dbReference type="SAM" id="Phobius"/>
    </source>
</evidence>
<evidence type="ECO:0000313" key="2">
    <source>
        <dbReference type="EMBL" id="MFC7058129.1"/>
    </source>
</evidence>
<name>A0ABD5W119_9EURY</name>
<comment type="caution">
    <text evidence="2">The sequence shown here is derived from an EMBL/GenBank/DDBJ whole genome shotgun (WGS) entry which is preliminary data.</text>
</comment>
<organism evidence="2 3">
    <name type="scientific">Halovenus salina</name>
    <dbReference type="NCBI Taxonomy" id="1510225"/>
    <lineage>
        <taxon>Archaea</taxon>
        <taxon>Methanobacteriati</taxon>
        <taxon>Methanobacteriota</taxon>
        <taxon>Stenosarchaea group</taxon>
        <taxon>Halobacteria</taxon>
        <taxon>Halobacteriales</taxon>
        <taxon>Haloarculaceae</taxon>
        <taxon>Halovenus</taxon>
    </lineage>
</organism>
<dbReference type="GeneID" id="76630091"/>
<keyword evidence="1" id="KW-0472">Membrane</keyword>
<accession>A0ABD5W119</accession>
<dbReference type="RefSeq" id="WP_267163927.1">
    <property type="nucleotide sequence ID" value="NZ_CP112972.1"/>
</dbReference>
<reference evidence="2 3" key="1">
    <citation type="journal article" date="2019" name="Int. J. Syst. Evol. Microbiol.">
        <title>The Global Catalogue of Microorganisms (GCM) 10K type strain sequencing project: providing services to taxonomists for standard genome sequencing and annotation.</title>
        <authorList>
            <consortium name="The Broad Institute Genomics Platform"/>
            <consortium name="The Broad Institute Genome Sequencing Center for Infectious Disease"/>
            <person name="Wu L."/>
            <person name="Ma J."/>
        </authorList>
    </citation>
    <scope>NUCLEOTIDE SEQUENCE [LARGE SCALE GENOMIC DNA]</scope>
    <source>
        <strain evidence="2 3">JCM 30072</strain>
    </source>
</reference>
<sequence length="79" mass="8429">MNTVLRFWMLIGSGALAALSFSYLFLALLTYLGPDVSLVMTETNGRLVVMGTALASLAVFVWAFGFAGEPPETNPGERG</sequence>